<evidence type="ECO:0000256" key="1">
    <source>
        <dbReference type="ARBA" id="ARBA00022729"/>
    </source>
</evidence>
<dbReference type="PANTHER" id="PTHR43208">
    <property type="entry name" value="ABC TRANSPORTER SUBSTRATE-BINDING PROTEIN"/>
    <property type="match status" value="1"/>
</dbReference>
<sequence>MSRKILGEKGIGTTETIIISVIVTAAVVGSIVYFATGGEEAVSDNELPEEKKVKIGVQHFADFSSMWCDSHHQSLQNLVDRFDWLEMTYAEEVAPEDIPSVAEDMISGGADIVFQDTEFITVPIEEIYQDYPDTYFGGIIVGEPELGGRNWIRNNVKSHQARYLAGLVMGALTDTDRIGMVVSFESGDPIARVNAITLGIREVNPDAEVYIGEYVGSWYDPPTEGEISELLVDDYNVDVLHNPASDSLAPFEVAQDKGVWFVGKDADLVGKGYGSEETVALSYKNNWESMYMETINDYLAGKRNPQRLVWKGYTDPYIDEDGNKIYPNDIVNNGRWGADAISQQAREKVGEELIDLVRRRRELMIMGAYDPFTKELKAAETGEIISEEGEMPSMEDIFTMDKYIEGVVAP</sequence>
<keyword evidence="2" id="KW-0472">Membrane</keyword>
<dbReference type="Proteomes" id="UP000070184">
    <property type="component" value="Unassembled WGS sequence"/>
</dbReference>
<comment type="caution">
    <text evidence="4">The sequence shown here is derived from an EMBL/GenBank/DDBJ whole genome shotgun (WGS) entry which is preliminary data.</text>
</comment>
<dbReference type="PANTHER" id="PTHR43208:SF1">
    <property type="entry name" value="ABC TRANSPORTER SUBSTRATE-BINDING PROTEIN"/>
    <property type="match status" value="1"/>
</dbReference>
<organism evidence="4 5">
    <name type="scientific">candidate division MSBL1 archaeon SCGC-AAA259B11</name>
    <dbReference type="NCBI Taxonomy" id="1698260"/>
    <lineage>
        <taxon>Archaea</taxon>
        <taxon>Methanobacteriati</taxon>
        <taxon>Methanobacteriota</taxon>
        <taxon>candidate division MSBL1</taxon>
    </lineage>
</organism>
<dbReference type="Pfam" id="PF02608">
    <property type="entry name" value="Bmp"/>
    <property type="match status" value="1"/>
</dbReference>
<keyword evidence="2" id="KW-1133">Transmembrane helix</keyword>
<evidence type="ECO:0000313" key="4">
    <source>
        <dbReference type="EMBL" id="KXA90498.1"/>
    </source>
</evidence>
<evidence type="ECO:0000256" key="2">
    <source>
        <dbReference type="SAM" id="Phobius"/>
    </source>
</evidence>
<dbReference type="Gene3D" id="3.40.50.2300">
    <property type="match status" value="2"/>
</dbReference>
<accession>A0A133U8J6</accession>
<evidence type="ECO:0000313" key="5">
    <source>
        <dbReference type="Proteomes" id="UP000070184"/>
    </source>
</evidence>
<keyword evidence="5" id="KW-1185">Reference proteome</keyword>
<feature type="domain" description="ABC transporter substrate-binding protein PnrA-like" evidence="3">
    <location>
        <begin position="66"/>
        <end position="302"/>
    </location>
</feature>
<dbReference type="InterPro" id="IPR052910">
    <property type="entry name" value="ABC-Purine-Binding"/>
</dbReference>
<dbReference type="InterPro" id="IPR003760">
    <property type="entry name" value="PnrA-like"/>
</dbReference>
<dbReference type="EMBL" id="LHXK01000004">
    <property type="protein sequence ID" value="KXA90498.1"/>
    <property type="molecule type" value="Genomic_DNA"/>
</dbReference>
<dbReference type="GO" id="GO:0005886">
    <property type="term" value="C:plasma membrane"/>
    <property type="evidence" value="ECO:0007669"/>
    <property type="project" value="InterPro"/>
</dbReference>
<name>A0A133U8J6_9EURY</name>
<proteinExistence type="predicted"/>
<keyword evidence="2" id="KW-0812">Transmembrane</keyword>
<dbReference type="AlphaFoldDB" id="A0A133U8J6"/>
<feature type="transmembrane region" description="Helical" evidence="2">
    <location>
        <begin position="12"/>
        <end position="35"/>
    </location>
</feature>
<evidence type="ECO:0000259" key="3">
    <source>
        <dbReference type="Pfam" id="PF02608"/>
    </source>
</evidence>
<reference evidence="4 5" key="1">
    <citation type="journal article" date="2016" name="Sci. Rep.">
        <title>Metabolic traits of an uncultured archaeal lineage -MSBL1- from brine pools of the Red Sea.</title>
        <authorList>
            <person name="Mwirichia R."/>
            <person name="Alam I."/>
            <person name="Rashid M."/>
            <person name="Vinu M."/>
            <person name="Ba-Alawi W."/>
            <person name="Anthony Kamau A."/>
            <person name="Kamanda Ngugi D."/>
            <person name="Goker M."/>
            <person name="Klenk H.P."/>
            <person name="Bajic V."/>
            <person name="Stingl U."/>
        </authorList>
    </citation>
    <scope>NUCLEOTIDE SEQUENCE [LARGE SCALE GENOMIC DNA]</scope>
    <source>
        <strain evidence="4">SCGC-AAA259B11</strain>
    </source>
</reference>
<gene>
    <name evidence="4" type="ORF">AKJ61_00610</name>
</gene>
<protein>
    <recommendedName>
        <fullName evidence="3">ABC transporter substrate-binding protein PnrA-like domain-containing protein</fullName>
    </recommendedName>
</protein>
<keyword evidence="1" id="KW-0732">Signal</keyword>